<sequence length="199" mass="21525">MGLHSPRLPDDPVVTVLRRHSREMWMASMMEAESTAHDGNEKQGNQEVANRGGNSSTGVAESRKSRRPGGAVKSGTCEHSEKVEKGDSMETKDFHASTVDSLSSIGDVDITKAPSFGSSASNQDDVVRALRSWSRGQWSLNAQDSITASAPSSSQDMPSSPVLDEDSVLDVIEEHVGSARVVKDLRRTAARPARTHRRN</sequence>
<protein>
    <submittedName>
        <fullName evidence="2">Uncharacterized protein</fullName>
    </submittedName>
</protein>
<dbReference type="OrthoDB" id="331621at2759"/>
<evidence type="ECO:0000313" key="2">
    <source>
        <dbReference type="EMBL" id="KFG41036.1"/>
    </source>
</evidence>
<dbReference type="VEuPathDB" id="ToxoDB:TGP89_311010"/>
<reference evidence="2 3" key="1">
    <citation type="submission" date="2014-03" db="EMBL/GenBank/DDBJ databases">
        <authorList>
            <person name="Sibley D."/>
            <person name="Venepally P."/>
            <person name="Karamycheva S."/>
            <person name="Hadjithomas M."/>
            <person name="Khan A."/>
            <person name="Brunk B."/>
            <person name="Roos D."/>
            <person name="Caler E."/>
            <person name="Lorenzi H."/>
        </authorList>
    </citation>
    <scope>NUCLEOTIDE SEQUENCE [LARGE SCALE GENOMIC DNA]</scope>
    <source>
        <strain evidence="3">p89</strain>
    </source>
</reference>
<organism evidence="2 3">
    <name type="scientific">Toxoplasma gondii p89</name>
    <dbReference type="NCBI Taxonomy" id="943119"/>
    <lineage>
        <taxon>Eukaryota</taxon>
        <taxon>Sar</taxon>
        <taxon>Alveolata</taxon>
        <taxon>Apicomplexa</taxon>
        <taxon>Conoidasida</taxon>
        <taxon>Coccidia</taxon>
        <taxon>Eucoccidiorida</taxon>
        <taxon>Eimeriorina</taxon>
        <taxon>Sarcocystidae</taxon>
        <taxon>Toxoplasma</taxon>
    </lineage>
</organism>
<dbReference type="AlphaFoldDB" id="A0A086K9G8"/>
<accession>A0A086K9G8</accession>
<feature type="compositionally biased region" description="Basic and acidic residues" evidence="1">
    <location>
        <begin position="76"/>
        <end position="92"/>
    </location>
</feature>
<feature type="region of interest" description="Disordered" evidence="1">
    <location>
        <begin position="144"/>
        <end position="166"/>
    </location>
</feature>
<feature type="region of interest" description="Disordered" evidence="1">
    <location>
        <begin position="31"/>
        <end position="92"/>
    </location>
</feature>
<feature type="compositionally biased region" description="Polar residues" evidence="1">
    <location>
        <begin position="42"/>
        <end position="59"/>
    </location>
</feature>
<dbReference type="Proteomes" id="UP000028828">
    <property type="component" value="Unassembled WGS sequence"/>
</dbReference>
<name>A0A086K9G8_TOXGO</name>
<evidence type="ECO:0000313" key="3">
    <source>
        <dbReference type="Proteomes" id="UP000028828"/>
    </source>
</evidence>
<comment type="caution">
    <text evidence="2">The sequence shown here is derived from an EMBL/GenBank/DDBJ whole genome shotgun (WGS) entry which is preliminary data.</text>
</comment>
<feature type="compositionally biased region" description="Low complexity" evidence="1">
    <location>
        <begin position="149"/>
        <end position="161"/>
    </location>
</feature>
<proteinExistence type="predicted"/>
<dbReference type="EMBL" id="AEYI02001144">
    <property type="protein sequence ID" value="KFG41036.1"/>
    <property type="molecule type" value="Genomic_DNA"/>
</dbReference>
<feature type="region of interest" description="Disordered" evidence="1">
    <location>
        <begin position="180"/>
        <end position="199"/>
    </location>
</feature>
<gene>
    <name evidence="2" type="ORF">TGP89_311010</name>
</gene>
<evidence type="ECO:0000256" key="1">
    <source>
        <dbReference type="SAM" id="MobiDB-lite"/>
    </source>
</evidence>